<accession>A0ABT6KQ06</accession>
<dbReference type="Proteomes" id="UP001160142">
    <property type="component" value="Unassembled WGS sequence"/>
</dbReference>
<sequence>MDILHSILLTAHLLGMAVIVGTFLVQMRKNSDFAVVPVLVGAIVQLVSGIALAGFIPYYGVDRNFELVYVKIAVKLVIALAVLVAAILAYRAQKRGRRVKPFFHAAGGLALINVLVAVFWG</sequence>
<protein>
    <submittedName>
        <fullName evidence="2">High-affinity Fe2+/Pb2+ permease</fullName>
    </submittedName>
</protein>
<keyword evidence="3" id="KW-1185">Reference proteome</keyword>
<feature type="transmembrane region" description="Helical" evidence="1">
    <location>
        <begin position="102"/>
        <end position="120"/>
    </location>
</feature>
<feature type="transmembrane region" description="Helical" evidence="1">
    <location>
        <begin position="33"/>
        <end position="56"/>
    </location>
</feature>
<dbReference type="RefSeq" id="WP_322134346.1">
    <property type="nucleotide sequence ID" value="NZ_CP085036.1"/>
</dbReference>
<evidence type="ECO:0000313" key="2">
    <source>
        <dbReference type="EMBL" id="MDH6182055.1"/>
    </source>
</evidence>
<evidence type="ECO:0000256" key="1">
    <source>
        <dbReference type="SAM" id="Phobius"/>
    </source>
</evidence>
<reference evidence="2 3" key="1">
    <citation type="submission" date="2023-04" db="EMBL/GenBank/DDBJ databases">
        <title>Genome Encyclopedia of Bacteria and Archaea VI: Functional Genomics of Type Strains.</title>
        <authorList>
            <person name="Whitman W."/>
        </authorList>
    </citation>
    <scope>NUCLEOTIDE SEQUENCE [LARGE SCALE GENOMIC DNA]</scope>
    <source>
        <strain evidence="2 3">SG_E_30_P1</strain>
    </source>
</reference>
<comment type="caution">
    <text evidence="2">The sequence shown here is derived from an EMBL/GenBank/DDBJ whole genome shotgun (WGS) entry which is preliminary data.</text>
</comment>
<organism evidence="2 3">
    <name type="scientific">Antiquaquibacter oligotrophicus</name>
    <dbReference type="NCBI Taxonomy" id="2880260"/>
    <lineage>
        <taxon>Bacteria</taxon>
        <taxon>Bacillati</taxon>
        <taxon>Actinomycetota</taxon>
        <taxon>Actinomycetes</taxon>
        <taxon>Micrococcales</taxon>
        <taxon>Microbacteriaceae</taxon>
        <taxon>Antiquaquibacter</taxon>
    </lineage>
</organism>
<keyword evidence="1" id="KW-0812">Transmembrane</keyword>
<name>A0ABT6KQ06_9MICO</name>
<feature type="transmembrane region" description="Helical" evidence="1">
    <location>
        <begin position="68"/>
        <end position="90"/>
    </location>
</feature>
<evidence type="ECO:0000313" key="3">
    <source>
        <dbReference type="Proteomes" id="UP001160142"/>
    </source>
</evidence>
<feature type="transmembrane region" description="Helical" evidence="1">
    <location>
        <begin position="6"/>
        <end position="26"/>
    </location>
</feature>
<keyword evidence="1" id="KW-1133">Transmembrane helix</keyword>
<keyword evidence="1" id="KW-0472">Membrane</keyword>
<gene>
    <name evidence="2" type="ORF">M2152_002237</name>
</gene>
<proteinExistence type="predicted"/>
<dbReference type="EMBL" id="JARXVQ010000001">
    <property type="protein sequence ID" value="MDH6182055.1"/>
    <property type="molecule type" value="Genomic_DNA"/>
</dbReference>